<dbReference type="EMBL" id="WMQV01000005">
    <property type="protein sequence ID" value="MTL93533.1"/>
    <property type="molecule type" value="Genomic_DNA"/>
</dbReference>
<sequence length="175" mass="20951">MLPEEKEAFLNEFKVNIRKRSIFTVRNMLVDVLTLCPDDADFLITCYDLVKNDSLIFQRHNYEILDYDVNHWSEEGYAKLKKTLEMNFSRKRYHLCLDLAIHFYALTQVVEEVEVEDELEEEDEKSKKKRQKREKKKREHRHHWKNDHEKYMLTGVGTTAILLLGMVIQLMVSGE</sequence>
<gene>
    <name evidence="3" type="ORF">GMA64_03235</name>
</gene>
<keyword evidence="2" id="KW-1133">Transmembrane helix</keyword>
<reference evidence="3" key="1">
    <citation type="journal article" date="2019" name="Nat. Med.">
        <title>A library of human gut bacterial isolates paired with longitudinal multiomics data enables mechanistic microbiome research.</title>
        <authorList>
            <person name="Poyet M."/>
            <person name="Groussin M."/>
            <person name="Gibbons S.M."/>
            <person name="Avila-Pacheco J."/>
            <person name="Jiang X."/>
            <person name="Kearney S.M."/>
            <person name="Perrotta A.R."/>
            <person name="Berdy B."/>
            <person name="Zhao S."/>
            <person name="Lieberman T.D."/>
            <person name="Swanson P.K."/>
            <person name="Smith M."/>
            <person name="Roesemann S."/>
            <person name="Alexander J.E."/>
            <person name="Rich S.A."/>
            <person name="Livny J."/>
            <person name="Vlamakis H."/>
            <person name="Clish C."/>
            <person name="Bullock K."/>
            <person name="Deik A."/>
            <person name="Scott J."/>
            <person name="Pierce K.A."/>
            <person name="Xavier R.J."/>
            <person name="Alm E.J."/>
        </authorList>
    </citation>
    <scope>NUCLEOTIDE SEQUENCE</scope>
    <source>
        <strain evidence="3">BIOML-A179</strain>
    </source>
</reference>
<feature type="transmembrane region" description="Helical" evidence="2">
    <location>
        <begin position="151"/>
        <end position="172"/>
    </location>
</feature>
<proteinExistence type="predicted"/>
<protein>
    <submittedName>
        <fullName evidence="3">Uncharacterized protein</fullName>
    </submittedName>
</protein>
<comment type="caution">
    <text evidence="3">The sequence shown here is derived from an EMBL/GenBank/DDBJ whole genome shotgun (WGS) entry which is preliminary data.</text>
</comment>
<keyword evidence="2" id="KW-0812">Transmembrane</keyword>
<dbReference type="AlphaFoldDB" id="A0A6I3NI07"/>
<evidence type="ECO:0000256" key="2">
    <source>
        <dbReference type="SAM" id="Phobius"/>
    </source>
</evidence>
<feature type="region of interest" description="Disordered" evidence="1">
    <location>
        <begin position="118"/>
        <end position="142"/>
    </location>
</feature>
<evidence type="ECO:0000313" key="3">
    <source>
        <dbReference type="EMBL" id="MTL93533.1"/>
    </source>
</evidence>
<feature type="compositionally biased region" description="Basic residues" evidence="1">
    <location>
        <begin position="127"/>
        <end position="142"/>
    </location>
</feature>
<accession>A0A6I3NI07</accession>
<name>A0A6I3NI07_9FIRM</name>
<dbReference type="RefSeq" id="WP_129821747.1">
    <property type="nucleotide sequence ID" value="NZ_JBCOBG010000019.1"/>
</dbReference>
<organism evidence="3">
    <name type="scientific">Turicibacter sanguinis</name>
    <dbReference type="NCBI Taxonomy" id="154288"/>
    <lineage>
        <taxon>Bacteria</taxon>
        <taxon>Bacillati</taxon>
        <taxon>Bacillota</taxon>
        <taxon>Erysipelotrichia</taxon>
        <taxon>Erysipelotrichales</taxon>
        <taxon>Turicibacteraceae</taxon>
        <taxon>Turicibacter</taxon>
    </lineage>
</organism>
<keyword evidence="2" id="KW-0472">Membrane</keyword>
<evidence type="ECO:0000256" key="1">
    <source>
        <dbReference type="SAM" id="MobiDB-lite"/>
    </source>
</evidence>